<dbReference type="InterPro" id="IPR050465">
    <property type="entry name" value="UPF0194_transport"/>
</dbReference>
<feature type="signal peptide" evidence="4">
    <location>
        <begin position="1"/>
        <end position="25"/>
    </location>
</feature>
<name>F0SKZ0_RUBBR</name>
<reference evidence="6" key="1">
    <citation type="submission" date="2011-02" db="EMBL/GenBank/DDBJ databases">
        <title>The complete genome of Planctomyces brasiliensis DSM 5305.</title>
        <authorList>
            <person name="Lucas S."/>
            <person name="Copeland A."/>
            <person name="Lapidus A."/>
            <person name="Bruce D."/>
            <person name="Goodwin L."/>
            <person name="Pitluck S."/>
            <person name="Kyrpides N."/>
            <person name="Mavromatis K."/>
            <person name="Pagani I."/>
            <person name="Ivanova N."/>
            <person name="Ovchinnikova G."/>
            <person name="Lu M."/>
            <person name="Detter J.C."/>
            <person name="Han C."/>
            <person name="Land M."/>
            <person name="Hauser L."/>
            <person name="Markowitz V."/>
            <person name="Cheng J.-F."/>
            <person name="Hugenholtz P."/>
            <person name="Woyke T."/>
            <person name="Wu D."/>
            <person name="Tindall B."/>
            <person name="Pomrenke H.G."/>
            <person name="Brambilla E."/>
            <person name="Klenk H.-P."/>
            <person name="Eisen J.A."/>
        </authorList>
    </citation>
    <scope>NUCLEOTIDE SEQUENCE [LARGE SCALE GENOMIC DNA]</scope>
    <source>
        <strain evidence="6">ATCC 49424 / DSM 5305 / JCM 21570 / NBRC 103401 / IFAM 1448</strain>
    </source>
</reference>
<organism evidence="5 6">
    <name type="scientific">Rubinisphaera brasiliensis (strain ATCC 49424 / DSM 5305 / JCM 21570 / IAM 15109 / NBRC 103401 / IFAM 1448)</name>
    <name type="common">Planctomyces brasiliensis</name>
    <dbReference type="NCBI Taxonomy" id="756272"/>
    <lineage>
        <taxon>Bacteria</taxon>
        <taxon>Pseudomonadati</taxon>
        <taxon>Planctomycetota</taxon>
        <taxon>Planctomycetia</taxon>
        <taxon>Planctomycetales</taxon>
        <taxon>Planctomycetaceae</taxon>
        <taxon>Rubinisphaera</taxon>
    </lineage>
</organism>
<dbReference type="PANTHER" id="PTHR32347">
    <property type="entry name" value="EFFLUX SYSTEM COMPONENT YKNX-RELATED"/>
    <property type="match status" value="1"/>
</dbReference>
<accession>F0SKZ0</accession>
<dbReference type="Proteomes" id="UP000006860">
    <property type="component" value="Chromosome"/>
</dbReference>
<evidence type="ECO:0000256" key="1">
    <source>
        <dbReference type="ARBA" id="ARBA00004196"/>
    </source>
</evidence>
<keyword evidence="6" id="KW-1185">Reference proteome</keyword>
<dbReference type="Gene3D" id="2.40.50.100">
    <property type="match status" value="1"/>
</dbReference>
<feature type="coiled-coil region" evidence="3">
    <location>
        <begin position="70"/>
        <end position="104"/>
    </location>
</feature>
<dbReference type="GO" id="GO:0030313">
    <property type="term" value="C:cell envelope"/>
    <property type="evidence" value="ECO:0007669"/>
    <property type="project" value="UniProtKB-SubCell"/>
</dbReference>
<sequence>MRLAFIAVASLALGIVTNRMLNASANESFTGEVQVETMVVRAPVDGILQSWHVAEGETVDPDVLLCEIGGHNLARQIQIQEQEVARLEARLAALQAEVDVKVHEHVRELDGDIYQAELQTADLLQKKYYHELEAMAWRDTLESYEESQNLQLTKNGVDGPAQSELTDRQINALLKEESATNAIEATEAQLRICNQRLDKLQQQKQTLHERVRLAVGVSEVELHLAQSRDTLKQLTQEQEQQVIRSTRIGTIANFRRRPGEYVQAGEVLADMFQLGESYVRANIPSSQSHQFSVDTTVKCQFPNGETRTGVVTNVAVATSPETSPTRTATGPTVPLRIEPTGALWPQMPVGGHVTIVR</sequence>
<dbReference type="KEGG" id="pbs:Plabr_2241"/>
<evidence type="ECO:0000256" key="2">
    <source>
        <dbReference type="ARBA" id="ARBA00023054"/>
    </source>
</evidence>
<keyword evidence="4" id="KW-0732">Signal</keyword>
<feature type="coiled-coil region" evidence="3">
    <location>
        <begin position="183"/>
        <end position="237"/>
    </location>
</feature>
<dbReference type="Gene3D" id="2.40.30.170">
    <property type="match status" value="1"/>
</dbReference>
<evidence type="ECO:0000313" key="6">
    <source>
        <dbReference type="Proteomes" id="UP000006860"/>
    </source>
</evidence>
<comment type="subcellular location">
    <subcellularLocation>
        <location evidence="1">Cell envelope</location>
    </subcellularLocation>
</comment>
<dbReference type="EMBL" id="CP002546">
    <property type="protein sequence ID" value="ADY59843.1"/>
    <property type="molecule type" value="Genomic_DNA"/>
</dbReference>
<feature type="chain" id="PRO_5003258661" description="Secretion protein HlyD family protein" evidence="4">
    <location>
        <begin position="26"/>
        <end position="357"/>
    </location>
</feature>
<evidence type="ECO:0000313" key="5">
    <source>
        <dbReference type="EMBL" id="ADY59843.1"/>
    </source>
</evidence>
<gene>
    <name evidence="5" type="ordered locus">Plabr_2241</name>
</gene>
<protein>
    <recommendedName>
        <fullName evidence="7">Secretion protein HlyD family protein</fullName>
    </recommendedName>
</protein>
<dbReference type="AlphaFoldDB" id="F0SKZ0"/>
<evidence type="ECO:0000256" key="3">
    <source>
        <dbReference type="SAM" id="Coils"/>
    </source>
</evidence>
<keyword evidence="2 3" id="KW-0175">Coiled coil</keyword>
<dbReference type="HOGENOM" id="CLU_717383_0_0_0"/>
<dbReference type="STRING" id="756272.Plabr_2241"/>
<dbReference type="eggNOG" id="COG0845">
    <property type="taxonomic scope" value="Bacteria"/>
</dbReference>
<evidence type="ECO:0000256" key="4">
    <source>
        <dbReference type="SAM" id="SignalP"/>
    </source>
</evidence>
<evidence type="ECO:0008006" key="7">
    <source>
        <dbReference type="Google" id="ProtNLM"/>
    </source>
</evidence>
<dbReference type="PANTHER" id="PTHR32347:SF23">
    <property type="entry name" value="BLL5650 PROTEIN"/>
    <property type="match status" value="1"/>
</dbReference>
<proteinExistence type="predicted"/>